<dbReference type="Pfam" id="PF00990">
    <property type="entry name" value="GGDEF"/>
    <property type="match status" value="1"/>
</dbReference>
<dbReference type="InterPro" id="IPR013767">
    <property type="entry name" value="PAS_fold"/>
</dbReference>
<dbReference type="PANTHER" id="PTHR44757">
    <property type="entry name" value="DIGUANYLATE CYCLASE DGCP"/>
    <property type="match status" value="1"/>
</dbReference>
<evidence type="ECO:0000313" key="5">
    <source>
        <dbReference type="EMBL" id="EEG09871.1"/>
    </source>
</evidence>
<name>B9YZY8_9NEIS</name>
<dbReference type="Gene3D" id="3.20.20.450">
    <property type="entry name" value="EAL domain"/>
    <property type="match status" value="1"/>
</dbReference>
<dbReference type="Pfam" id="PF00563">
    <property type="entry name" value="EAL"/>
    <property type="match status" value="1"/>
</dbReference>
<dbReference type="Gene3D" id="3.30.70.270">
    <property type="match status" value="1"/>
</dbReference>
<dbReference type="AlphaFoldDB" id="B9YZY8"/>
<dbReference type="CDD" id="cd00130">
    <property type="entry name" value="PAS"/>
    <property type="match status" value="2"/>
</dbReference>
<dbReference type="SMART" id="SM00052">
    <property type="entry name" value="EAL"/>
    <property type="match status" value="1"/>
</dbReference>
<dbReference type="eggNOG" id="COG5001">
    <property type="taxonomic scope" value="Bacteria"/>
</dbReference>
<evidence type="ECO:0000259" key="1">
    <source>
        <dbReference type="PROSITE" id="PS50112"/>
    </source>
</evidence>
<dbReference type="Gene3D" id="3.30.450.20">
    <property type="entry name" value="PAS domain"/>
    <property type="match status" value="2"/>
</dbReference>
<dbReference type="InterPro" id="IPR000160">
    <property type="entry name" value="GGDEF_dom"/>
</dbReference>
<dbReference type="PROSITE" id="PS50112">
    <property type="entry name" value="PAS"/>
    <property type="match status" value="2"/>
</dbReference>
<evidence type="ECO:0000259" key="4">
    <source>
        <dbReference type="PROSITE" id="PS50887"/>
    </source>
</evidence>
<dbReference type="SUPFAM" id="SSF55073">
    <property type="entry name" value="Nucleotide cyclase"/>
    <property type="match status" value="1"/>
</dbReference>
<protein>
    <submittedName>
        <fullName evidence="5">Diguanylate cyclase/phosphodiesterase with PAS/PAC sensor(S)</fullName>
    </submittedName>
</protein>
<dbReference type="PROSITE" id="PS50883">
    <property type="entry name" value="EAL"/>
    <property type="match status" value="1"/>
</dbReference>
<feature type="domain" description="PAC" evidence="2">
    <location>
        <begin position="231"/>
        <end position="283"/>
    </location>
</feature>
<dbReference type="Pfam" id="PF00989">
    <property type="entry name" value="PAS"/>
    <property type="match status" value="1"/>
</dbReference>
<dbReference type="InterPro" id="IPR035965">
    <property type="entry name" value="PAS-like_dom_sf"/>
</dbReference>
<dbReference type="InterPro" id="IPR013656">
    <property type="entry name" value="PAS_4"/>
</dbReference>
<evidence type="ECO:0000259" key="2">
    <source>
        <dbReference type="PROSITE" id="PS50113"/>
    </source>
</evidence>
<dbReference type="SMART" id="SM00091">
    <property type="entry name" value="PAS"/>
    <property type="match status" value="2"/>
</dbReference>
<dbReference type="CDD" id="cd01949">
    <property type="entry name" value="GGDEF"/>
    <property type="match status" value="1"/>
</dbReference>
<dbReference type="CDD" id="cd01948">
    <property type="entry name" value="EAL"/>
    <property type="match status" value="1"/>
</dbReference>
<feature type="domain" description="EAL" evidence="3">
    <location>
        <begin position="457"/>
        <end position="717"/>
    </location>
</feature>
<dbReference type="SUPFAM" id="SSF55785">
    <property type="entry name" value="PYP-like sensor domain (PAS domain)"/>
    <property type="match status" value="2"/>
</dbReference>
<accession>B9YZY8</accession>
<dbReference type="InterPro" id="IPR035919">
    <property type="entry name" value="EAL_sf"/>
</dbReference>
<sequence>MVYPDRDRSAPCDYRQMEASRLDSLTEDLLREADSLFLELLHNDLVGVYIIQDNRFLYANTHLAELFGYTQAELCGTLGPMDLTAPEFRHIAKRAIDRRINNEATTSRYSFDGLCKDGRRIQVEVFGIRTEFAGRPAIIGMMIDNTDRRQAEHAVEEQLNFTSQLIETIPSPVFYKDEAGRYLGCNEAFEHYIGLPREELIGKSVFDISPRHLAERYHAADQALFDAPGTQTYEAEVQSTDGTLKNVVFYKATFNKSGGQLGGLVGVILDITDRKRSEKTIWHQANYDLLTELPNRRLFLERLQQGIEHAKGSGSALALMFIDLDRFKEVNDMLGHKVGDQLLSQAGQRIADCVRETGLVARLGGDEFTVILENLSQPTPIEQVAQSIIETLSKPFQLGPDVAYVSASIGVTLYPKDAQDMDTLLINADQAMYHAKALGKNRFCYFVPSIQAIFAERLQLGHDLRSAMAQGQLDVYYQPIVDLATGHIVKAEALVRWHHPRRGWISPAQFIPIAEDIGLINGIGDWVFRRAAGMAKRLWESGCSGTPAGAPLQISINKSPRQFFTGHAHETWIDHLQEIGLPAECIAIEITEGLLLDERPDVTSKLQQFRRAGVQVSLDDFGTGYSAMAYLKRLDIDYLKIDQSFVRDMTSTPSDRAITEAIIAMSHKLGLRVVAEGVETREQRDLLSAAGCDFGQGYWFSRALPEDEFFKLLQRWPD</sequence>
<dbReference type="EMBL" id="ACIS01000002">
    <property type="protein sequence ID" value="EEG09871.1"/>
    <property type="molecule type" value="Genomic_DNA"/>
</dbReference>
<reference evidence="5 6" key="1">
    <citation type="submission" date="2009-02" db="EMBL/GenBank/DDBJ databases">
        <title>Sequencing of the draft genome and assembly of Lutiella nitroferrum 2002.</title>
        <authorList>
            <consortium name="US DOE Joint Genome Institute (JGI-PGF)"/>
            <person name="Lucas S."/>
            <person name="Copeland A."/>
            <person name="Lapidus A."/>
            <person name="Glavina del Rio T."/>
            <person name="Tice H."/>
            <person name="Bruce D."/>
            <person name="Goodwin L."/>
            <person name="Pitluck S."/>
            <person name="Larimer F."/>
            <person name="Land M.L."/>
            <person name="Hauser L."/>
            <person name="Coates J.D."/>
        </authorList>
    </citation>
    <scope>NUCLEOTIDE SEQUENCE [LARGE SCALE GENOMIC DNA]</scope>
    <source>
        <strain evidence="5 6">2002</strain>
    </source>
</reference>
<dbReference type="Pfam" id="PF08448">
    <property type="entry name" value="PAS_4"/>
    <property type="match status" value="1"/>
</dbReference>
<evidence type="ECO:0000259" key="3">
    <source>
        <dbReference type="PROSITE" id="PS50883"/>
    </source>
</evidence>
<dbReference type="PROSITE" id="PS50887">
    <property type="entry name" value="GGDEF"/>
    <property type="match status" value="1"/>
</dbReference>
<dbReference type="InterPro" id="IPR000700">
    <property type="entry name" value="PAS-assoc_C"/>
</dbReference>
<dbReference type="NCBIfam" id="TIGR00229">
    <property type="entry name" value="sensory_box"/>
    <property type="match status" value="2"/>
</dbReference>
<dbReference type="NCBIfam" id="TIGR00254">
    <property type="entry name" value="GGDEF"/>
    <property type="match status" value="1"/>
</dbReference>
<evidence type="ECO:0000313" key="6">
    <source>
        <dbReference type="Proteomes" id="UP000003165"/>
    </source>
</evidence>
<organism evidence="5 6">
    <name type="scientific">Pseudogulbenkiania ferrooxidans 2002</name>
    <dbReference type="NCBI Taxonomy" id="279714"/>
    <lineage>
        <taxon>Bacteria</taxon>
        <taxon>Pseudomonadati</taxon>
        <taxon>Pseudomonadota</taxon>
        <taxon>Betaproteobacteria</taxon>
        <taxon>Neisseriales</taxon>
        <taxon>Chromobacteriaceae</taxon>
        <taxon>Pseudogulbenkiania</taxon>
    </lineage>
</organism>
<dbReference type="PROSITE" id="PS50113">
    <property type="entry name" value="PAC"/>
    <property type="match status" value="1"/>
</dbReference>
<feature type="domain" description="PAS" evidence="1">
    <location>
        <begin position="158"/>
        <end position="222"/>
    </location>
</feature>
<feature type="domain" description="PAS" evidence="1">
    <location>
        <begin position="53"/>
        <end position="103"/>
    </location>
</feature>
<dbReference type="InterPro" id="IPR000014">
    <property type="entry name" value="PAS"/>
</dbReference>
<dbReference type="InterPro" id="IPR029787">
    <property type="entry name" value="Nucleotide_cyclase"/>
</dbReference>
<dbReference type="GO" id="GO:0003824">
    <property type="term" value="F:catalytic activity"/>
    <property type="evidence" value="ECO:0007669"/>
    <property type="project" value="UniProtKB-ARBA"/>
</dbReference>
<dbReference type="SMART" id="SM00267">
    <property type="entry name" value="GGDEF"/>
    <property type="match status" value="1"/>
</dbReference>
<proteinExistence type="predicted"/>
<dbReference type="SUPFAM" id="SSF141868">
    <property type="entry name" value="EAL domain-like"/>
    <property type="match status" value="1"/>
</dbReference>
<feature type="domain" description="GGDEF" evidence="4">
    <location>
        <begin position="315"/>
        <end position="448"/>
    </location>
</feature>
<dbReference type="PANTHER" id="PTHR44757:SF2">
    <property type="entry name" value="BIOFILM ARCHITECTURE MAINTENANCE PROTEIN MBAA"/>
    <property type="match status" value="1"/>
</dbReference>
<dbReference type="FunFam" id="3.30.70.270:FF:000001">
    <property type="entry name" value="Diguanylate cyclase domain protein"/>
    <property type="match status" value="1"/>
</dbReference>
<dbReference type="InterPro" id="IPR001633">
    <property type="entry name" value="EAL_dom"/>
</dbReference>
<dbReference type="InterPro" id="IPR052155">
    <property type="entry name" value="Biofilm_reg_signaling"/>
</dbReference>
<gene>
    <name evidence="5" type="ORF">FuraDRAFT_0887</name>
</gene>
<comment type="caution">
    <text evidence="5">The sequence shown here is derived from an EMBL/GenBank/DDBJ whole genome shotgun (WGS) entry which is preliminary data.</text>
</comment>
<dbReference type="Proteomes" id="UP000003165">
    <property type="component" value="Unassembled WGS sequence"/>
</dbReference>
<dbReference type="InterPro" id="IPR043128">
    <property type="entry name" value="Rev_trsase/Diguanyl_cyclase"/>
</dbReference>
<keyword evidence="6" id="KW-1185">Reference proteome</keyword>